<name>A0A7J5AQM8_9FLAO</name>
<dbReference type="RefSeq" id="WP_150899067.1">
    <property type="nucleotide sequence ID" value="NZ_WAAU01000008.1"/>
</dbReference>
<dbReference type="OrthoDB" id="1440639at2"/>
<evidence type="ECO:0000313" key="3">
    <source>
        <dbReference type="Proteomes" id="UP000467305"/>
    </source>
</evidence>
<reference evidence="2 3" key="1">
    <citation type="submission" date="2019-09" db="EMBL/GenBank/DDBJ databases">
        <authorList>
            <person name="Cao W.R."/>
        </authorList>
    </citation>
    <scope>NUCLEOTIDE SEQUENCE [LARGE SCALE GENOMIC DNA]</scope>
    <source>
        <strain evidence="3">a4</strain>
    </source>
</reference>
<dbReference type="AlphaFoldDB" id="A0A7J5AQM8"/>
<dbReference type="EMBL" id="WAAU01000008">
    <property type="protein sequence ID" value="KAB1159822.1"/>
    <property type="molecule type" value="Genomic_DNA"/>
</dbReference>
<dbReference type="Proteomes" id="UP000467305">
    <property type="component" value="Unassembled WGS sequence"/>
</dbReference>
<keyword evidence="3" id="KW-1185">Reference proteome</keyword>
<dbReference type="Gene3D" id="3.30.530.20">
    <property type="match status" value="1"/>
</dbReference>
<sequence>MKTIFKTLSLVLVMITGQSVFAQKTDKKTISFSVERNINASAERVWKVVGEDFGAIANSHPKIVSSNYNQGHITGGENASRRCNFNEAGTKFLEEKQISFDAKNYTFKVLISQTGGIPLNNEYSYGIYKVTPVTDNSSILKMTMVIRTKPAFLGWFAKGKFKRDIADYLLAVEHHVLTGENVNKENFKRIKKKYTE</sequence>
<feature type="signal peptide" evidence="1">
    <location>
        <begin position="1"/>
        <end position="22"/>
    </location>
</feature>
<dbReference type="CDD" id="cd07821">
    <property type="entry name" value="PYR_PYL_RCAR_like"/>
    <property type="match status" value="1"/>
</dbReference>
<gene>
    <name evidence="2" type="ORF">F7018_05790</name>
</gene>
<dbReference type="Pfam" id="PF10604">
    <property type="entry name" value="Polyketide_cyc2"/>
    <property type="match status" value="1"/>
</dbReference>
<evidence type="ECO:0000256" key="1">
    <source>
        <dbReference type="SAM" id="SignalP"/>
    </source>
</evidence>
<comment type="caution">
    <text evidence="2">The sequence shown here is derived from an EMBL/GenBank/DDBJ whole genome shotgun (WGS) entry which is preliminary data.</text>
</comment>
<evidence type="ECO:0000313" key="2">
    <source>
        <dbReference type="EMBL" id="KAB1159822.1"/>
    </source>
</evidence>
<keyword evidence="1" id="KW-0732">Signal</keyword>
<feature type="chain" id="PRO_5029862957" evidence="1">
    <location>
        <begin position="23"/>
        <end position="196"/>
    </location>
</feature>
<accession>A0A7J5AQM8</accession>
<protein>
    <submittedName>
        <fullName evidence="2">SRPBCC family protein</fullName>
    </submittedName>
</protein>
<proteinExistence type="predicted"/>
<organism evidence="2 3">
    <name type="scientific">Tenacibaculum aiptasiae</name>
    <dbReference type="NCBI Taxonomy" id="426481"/>
    <lineage>
        <taxon>Bacteria</taxon>
        <taxon>Pseudomonadati</taxon>
        <taxon>Bacteroidota</taxon>
        <taxon>Flavobacteriia</taxon>
        <taxon>Flavobacteriales</taxon>
        <taxon>Flavobacteriaceae</taxon>
        <taxon>Tenacibaculum</taxon>
    </lineage>
</organism>
<dbReference type="InterPro" id="IPR019587">
    <property type="entry name" value="Polyketide_cyclase/dehydratase"/>
</dbReference>
<dbReference type="InterPro" id="IPR023393">
    <property type="entry name" value="START-like_dom_sf"/>
</dbReference>
<dbReference type="SUPFAM" id="SSF55961">
    <property type="entry name" value="Bet v1-like"/>
    <property type="match status" value="1"/>
</dbReference>